<dbReference type="FunFam" id="3.30.200.20:FF:000035">
    <property type="entry name" value="Serine/threonine protein kinase Stk1"/>
    <property type="match status" value="1"/>
</dbReference>
<feature type="compositionally biased region" description="Low complexity" evidence="9">
    <location>
        <begin position="355"/>
        <end position="366"/>
    </location>
</feature>
<dbReference type="GO" id="GO:0004674">
    <property type="term" value="F:protein serine/threonine kinase activity"/>
    <property type="evidence" value="ECO:0007669"/>
    <property type="project" value="UniProtKB-KW"/>
</dbReference>
<evidence type="ECO:0000256" key="6">
    <source>
        <dbReference type="ARBA" id="ARBA00022840"/>
    </source>
</evidence>
<proteinExistence type="predicted"/>
<dbReference type="Gene3D" id="3.30.200.20">
    <property type="entry name" value="Phosphorylase Kinase, domain 1"/>
    <property type="match status" value="1"/>
</dbReference>
<accession>A0A3M0G3W0</accession>
<organism evidence="13 14">
    <name type="scientific">Tessaracoccus antarcticus</name>
    <dbReference type="NCBI Taxonomy" id="2479848"/>
    <lineage>
        <taxon>Bacteria</taxon>
        <taxon>Bacillati</taxon>
        <taxon>Actinomycetota</taxon>
        <taxon>Actinomycetes</taxon>
        <taxon>Propionibacteriales</taxon>
        <taxon>Propionibacteriaceae</taxon>
        <taxon>Tessaracoccus</taxon>
    </lineage>
</organism>
<dbReference type="NCBIfam" id="NF033483">
    <property type="entry name" value="PknB_PASTA_kin"/>
    <property type="match status" value="1"/>
</dbReference>
<reference evidence="13 14" key="1">
    <citation type="submission" date="2018-10" db="EMBL/GenBank/DDBJ databases">
        <title>Tessaracoccus antarcticuss sp. nov., isolated from sediment.</title>
        <authorList>
            <person name="Zhou L.Y."/>
            <person name="Du Z.J."/>
        </authorList>
    </citation>
    <scope>NUCLEOTIDE SEQUENCE [LARGE SCALE GENOMIC DNA]</scope>
    <source>
        <strain evidence="13 14">JDX10</strain>
    </source>
</reference>
<dbReference type="Gene3D" id="3.30.10.20">
    <property type="match status" value="4"/>
</dbReference>
<keyword evidence="2" id="KW-0723">Serine/threonine-protein kinase</keyword>
<dbReference type="EC" id="2.7.11.1" evidence="1"/>
<keyword evidence="6" id="KW-0067">ATP-binding</keyword>
<dbReference type="AlphaFoldDB" id="A0A3M0G3W0"/>
<evidence type="ECO:0000259" key="11">
    <source>
        <dbReference type="PROSITE" id="PS50011"/>
    </source>
</evidence>
<evidence type="ECO:0000313" key="13">
    <source>
        <dbReference type="EMBL" id="RMB59661.1"/>
    </source>
</evidence>
<dbReference type="GO" id="GO:0045717">
    <property type="term" value="P:negative regulation of fatty acid biosynthetic process"/>
    <property type="evidence" value="ECO:0007669"/>
    <property type="project" value="UniProtKB-ARBA"/>
</dbReference>
<evidence type="ECO:0000256" key="1">
    <source>
        <dbReference type="ARBA" id="ARBA00012513"/>
    </source>
</evidence>
<keyword evidence="3" id="KW-0808">Transferase</keyword>
<dbReference type="FunFam" id="1.10.510.10:FF:000021">
    <property type="entry name" value="Serine/threonine protein kinase"/>
    <property type="match status" value="1"/>
</dbReference>
<name>A0A3M0G3W0_9ACTN</name>
<comment type="catalytic activity">
    <reaction evidence="7">
        <text>L-threonyl-[protein] + ATP = O-phospho-L-threonyl-[protein] + ADP + H(+)</text>
        <dbReference type="Rhea" id="RHEA:46608"/>
        <dbReference type="Rhea" id="RHEA-COMP:11060"/>
        <dbReference type="Rhea" id="RHEA-COMP:11605"/>
        <dbReference type="ChEBI" id="CHEBI:15378"/>
        <dbReference type="ChEBI" id="CHEBI:30013"/>
        <dbReference type="ChEBI" id="CHEBI:30616"/>
        <dbReference type="ChEBI" id="CHEBI:61977"/>
        <dbReference type="ChEBI" id="CHEBI:456216"/>
        <dbReference type="EC" id="2.7.11.1"/>
    </reaction>
</comment>
<evidence type="ECO:0000259" key="12">
    <source>
        <dbReference type="PROSITE" id="PS51178"/>
    </source>
</evidence>
<dbReference type="Gene3D" id="1.10.510.10">
    <property type="entry name" value="Transferase(Phosphotransferase) domain 1"/>
    <property type="match status" value="1"/>
</dbReference>
<dbReference type="PROSITE" id="PS50011">
    <property type="entry name" value="PROTEIN_KINASE_DOM"/>
    <property type="match status" value="1"/>
</dbReference>
<keyword evidence="10" id="KW-0812">Transmembrane</keyword>
<dbReference type="EMBL" id="REFW01000002">
    <property type="protein sequence ID" value="RMB59661.1"/>
    <property type="molecule type" value="Genomic_DNA"/>
</dbReference>
<evidence type="ECO:0000256" key="9">
    <source>
        <dbReference type="SAM" id="MobiDB-lite"/>
    </source>
</evidence>
<dbReference type="Pfam" id="PF00069">
    <property type="entry name" value="Pkinase"/>
    <property type="match status" value="1"/>
</dbReference>
<dbReference type="SMART" id="SM00220">
    <property type="entry name" value="S_TKc"/>
    <property type="match status" value="1"/>
</dbReference>
<evidence type="ECO:0000256" key="10">
    <source>
        <dbReference type="SAM" id="Phobius"/>
    </source>
</evidence>
<keyword evidence="14" id="KW-1185">Reference proteome</keyword>
<keyword evidence="5 13" id="KW-0418">Kinase</keyword>
<feature type="domain" description="PASTA" evidence="12">
    <location>
        <begin position="633"/>
        <end position="698"/>
    </location>
</feature>
<gene>
    <name evidence="13" type="primary">pknB</name>
    <name evidence="13" type="ORF">EAX62_07805</name>
</gene>
<feature type="domain" description="PASTA" evidence="12">
    <location>
        <begin position="436"/>
        <end position="498"/>
    </location>
</feature>
<feature type="domain" description="PASTA" evidence="12">
    <location>
        <begin position="567"/>
        <end position="632"/>
    </location>
</feature>
<keyword evidence="4" id="KW-0547">Nucleotide-binding</keyword>
<evidence type="ECO:0000256" key="2">
    <source>
        <dbReference type="ARBA" id="ARBA00022527"/>
    </source>
</evidence>
<evidence type="ECO:0000256" key="4">
    <source>
        <dbReference type="ARBA" id="ARBA00022741"/>
    </source>
</evidence>
<feature type="domain" description="PASTA" evidence="12">
    <location>
        <begin position="499"/>
        <end position="566"/>
    </location>
</feature>
<dbReference type="SMART" id="SM00740">
    <property type="entry name" value="PASTA"/>
    <property type="match status" value="4"/>
</dbReference>
<keyword evidence="10" id="KW-1133">Transmembrane helix</keyword>
<dbReference type="CDD" id="cd06577">
    <property type="entry name" value="PASTA_pknB"/>
    <property type="match status" value="4"/>
</dbReference>
<evidence type="ECO:0000256" key="5">
    <source>
        <dbReference type="ARBA" id="ARBA00022777"/>
    </source>
</evidence>
<feature type="domain" description="Protein kinase" evidence="11">
    <location>
        <begin position="22"/>
        <end position="293"/>
    </location>
</feature>
<dbReference type="SUPFAM" id="SSF56112">
    <property type="entry name" value="Protein kinase-like (PK-like)"/>
    <property type="match status" value="1"/>
</dbReference>
<dbReference type="PANTHER" id="PTHR43289:SF34">
    <property type="entry name" value="SERINE_THREONINE-PROTEIN KINASE YBDM-RELATED"/>
    <property type="match status" value="1"/>
</dbReference>
<dbReference type="Pfam" id="PF03793">
    <property type="entry name" value="PASTA"/>
    <property type="match status" value="4"/>
</dbReference>
<dbReference type="PROSITE" id="PS00108">
    <property type="entry name" value="PROTEIN_KINASE_ST"/>
    <property type="match status" value="1"/>
</dbReference>
<dbReference type="CDD" id="cd14014">
    <property type="entry name" value="STKc_PknB_like"/>
    <property type="match status" value="1"/>
</dbReference>
<comment type="caution">
    <text evidence="13">The sequence shown here is derived from an EMBL/GenBank/DDBJ whole genome shotgun (WGS) entry which is preliminary data.</text>
</comment>
<dbReference type="Proteomes" id="UP000275256">
    <property type="component" value="Unassembled WGS sequence"/>
</dbReference>
<feature type="region of interest" description="Disordered" evidence="9">
    <location>
        <begin position="297"/>
        <end position="395"/>
    </location>
</feature>
<evidence type="ECO:0000256" key="7">
    <source>
        <dbReference type="ARBA" id="ARBA00047899"/>
    </source>
</evidence>
<protein>
    <recommendedName>
        <fullName evidence="1">non-specific serine/threonine protein kinase</fullName>
        <ecNumber evidence="1">2.7.11.1</ecNumber>
    </recommendedName>
</protein>
<evidence type="ECO:0000256" key="8">
    <source>
        <dbReference type="ARBA" id="ARBA00048679"/>
    </source>
</evidence>
<dbReference type="GO" id="GO:0005524">
    <property type="term" value="F:ATP binding"/>
    <property type="evidence" value="ECO:0007669"/>
    <property type="project" value="UniProtKB-KW"/>
</dbReference>
<evidence type="ECO:0000256" key="3">
    <source>
        <dbReference type="ARBA" id="ARBA00022679"/>
    </source>
</evidence>
<sequence length="698" mass="74592">METAFMNSTYDPLVGHVLDERYEILAKLARGGMATVYRARDLRLMRTIAVKIMRRDLGEDDDFAAKFDHEARAAATLNHPAVVGVFDQGTAQGQPYIVMEFVEGETLRRRISREAPLRPEKALELIEPVVAALACAHESGLVHRDIKPENVLISTRGQVKVADFGLARLMTSPQMTATGVLVGTASYLPPELVTHSRPDSRSDVYSAGVVLFEMLTGKKPHTGENNYQIAYAHVNVDIEKPSATLAEVGHSGWRIPDYVDALVEACTARDPDSRLFDGRVMLERVRQVRKELLATGGRDNPVLAAQLRPHPSVPGDLTQPIQPRPDARPRPLADGELQAAAGGGNGPVEARAWHPLSPGSPASPALTRNARQPIAPNPEDSGRQPRMHRTPVFPNLHISQNPVHRRRRGVLLLLLVLLVTAGAGVGSWWFTAGRFTTVPSVTQVSEAAARKAADVNNVGVDTVTAYSEDVAAGLVISTDPGGGTRILRGDTMTLVISLGPERFGMPKVVGSSLDEARAALESTNLAVGTVTETFSDDVAAGVVMSASQEPGTALKRDTPIDLTVSKGPEPIAIEAFVYRPATTAKTQLEKAGFTVKVTPENSDTVTKGLVISQTPASGTGRRGDTITLVESLGPVMVEIPDVKYKSTEEATRILESAGLVVEVENVTGFPLPSQLAVGTRPPPGTSVPDGSTVVLLVA</sequence>
<feature type="transmembrane region" description="Helical" evidence="10">
    <location>
        <begin position="410"/>
        <end position="430"/>
    </location>
</feature>
<dbReference type="InterPro" id="IPR005543">
    <property type="entry name" value="PASTA_dom"/>
</dbReference>
<keyword evidence="10" id="KW-0472">Membrane</keyword>
<comment type="catalytic activity">
    <reaction evidence="8">
        <text>L-seryl-[protein] + ATP = O-phospho-L-seryl-[protein] + ADP + H(+)</text>
        <dbReference type="Rhea" id="RHEA:17989"/>
        <dbReference type="Rhea" id="RHEA-COMP:9863"/>
        <dbReference type="Rhea" id="RHEA-COMP:11604"/>
        <dbReference type="ChEBI" id="CHEBI:15378"/>
        <dbReference type="ChEBI" id="CHEBI:29999"/>
        <dbReference type="ChEBI" id="CHEBI:30616"/>
        <dbReference type="ChEBI" id="CHEBI:83421"/>
        <dbReference type="ChEBI" id="CHEBI:456216"/>
        <dbReference type="EC" id="2.7.11.1"/>
    </reaction>
</comment>
<dbReference type="PROSITE" id="PS51178">
    <property type="entry name" value="PASTA"/>
    <property type="match status" value="4"/>
</dbReference>
<dbReference type="InterPro" id="IPR008271">
    <property type="entry name" value="Ser/Thr_kinase_AS"/>
</dbReference>
<dbReference type="InterPro" id="IPR011009">
    <property type="entry name" value="Kinase-like_dom_sf"/>
</dbReference>
<dbReference type="PANTHER" id="PTHR43289">
    <property type="entry name" value="MITOGEN-ACTIVATED PROTEIN KINASE KINASE KINASE 20-RELATED"/>
    <property type="match status" value="1"/>
</dbReference>
<dbReference type="InterPro" id="IPR000719">
    <property type="entry name" value="Prot_kinase_dom"/>
</dbReference>
<evidence type="ECO:0000313" key="14">
    <source>
        <dbReference type="Proteomes" id="UP000275256"/>
    </source>
</evidence>